<dbReference type="PANTHER" id="PTHR36847:SF1">
    <property type="entry name" value="AMIDOLIGASE ENZYME"/>
    <property type="match status" value="1"/>
</dbReference>
<dbReference type="PANTHER" id="PTHR36847">
    <property type="entry name" value="AMIDOLIGASE ENZYME"/>
    <property type="match status" value="1"/>
</dbReference>
<dbReference type="InterPro" id="IPR022025">
    <property type="entry name" value="Amidoligase_2"/>
</dbReference>
<proteinExistence type="predicted"/>
<keyword evidence="3" id="KW-1185">Reference proteome</keyword>
<protein>
    <submittedName>
        <fullName evidence="2">Amidoligase enzyme-domain-containing protein</fullName>
    </submittedName>
</protein>
<dbReference type="Pfam" id="PF12224">
    <property type="entry name" value="Amidoligase_2"/>
    <property type="match status" value="1"/>
</dbReference>
<dbReference type="AlphaFoldDB" id="A0AA40BDX8"/>
<evidence type="ECO:0000256" key="1">
    <source>
        <dbReference type="SAM" id="MobiDB-lite"/>
    </source>
</evidence>
<sequence length="441" mass="48911">MPPTKTTATAGKTTAPAAPRSGFSGGPPPPPPPPGPGPPAPPPPRPAPGPAGRPRTPPRKPPAGSIGIGIETEFFLREKKNVTGDDGRKFAVKFCDDYMAFKKGLPVDPTKGAPEIPGVYTKWPGVTKHLEPPSRLGRHADWVTHQDPTVDVDKDLSAADLKKEQDRLKGAHGVEVISHILRAYEGSAWRREVQKMWEFIDANYVVLDNRNCSTHVHLSRAEPWTVEQIKRLAQAIIHFEPAFEAMVPPARRNNEYARSNWIDNLRFAGKSRDQAMDEIEKQRTIKDVLNLMHGADDQSKYYGWNFLTLESYKTVEFRRGAPSKSAADVFMWVELAMEFMQAAIVVKTRADFGKYARNVGGLKKLIADARLPQSVGTNQSAYLAPLYARAGSDTAMLEPKPVKLETLSKEKKAKLALKIDADKKWQPMLDMLKDAQAKNEL</sequence>
<dbReference type="EMBL" id="JAUKTV010000008">
    <property type="protein sequence ID" value="KAK0732465.1"/>
    <property type="molecule type" value="Genomic_DNA"/>
</dbReference>
<dbReference type="Proteomes" id="UP001172159">
    <property type="component" value="Unassembled WGS sequence"/>
</dbReference>
<accession>A0AA40BDX8</accession>
<feature type="region of interest" description="Disordered" evidence="1">
    <location>
        <begin position="1"/>
        <end position="70"/>
    </location>
</feature>
<evidence type="ECO:0000313" key="3">
    <source>
        <dbReference type="Proteomes" id="UP001172159"/>
    </source>
</evidence>
<evidence type="ECO:0000313" key="2">
    <source>
        <dbReference type="EMBL" id="KAK0732465.1"/>
    </source>
</evidence>
<feature type="compositionally biased region" description="Low complexity" evidence="1">
    <location>
        <begin position="1"/>
        <end position="22"/>
    </location>
</feature>
<feature type="compositionally biased region" description="Pro residues" evidence="1">
    <location>
        <begin position="26"/>
        <end position="51"/>
    </location>
</feature>
<comment type="caution">
    <text evidence="2">The sequence shown here is derived from an EMBL/GenBank/DDBJ whole genome shotgun (WGS) entry which is preliminary data.</text>
</comment>
<organism evidence="2 3">
    <name type="scientific">Apiosordaria backusii</name>
    <dbReference type="NCBI Taxonomy" id="314023"/>
    <lineage>
        <taxon>Eukaryota</taxon>
        <taxon>Fungi</taxon>
        <taxon>Dikarya</taxon>
        <taxon>Ascomycota</taxon>
        <taxon>Pezizomycotina</taxon>
        <taxon>Sordariomycetes</taxon>
        <taxon>Sordariomycetidae</taxon>
        <taxon>Sordariales</taxon>
        <taxon>Lasiosphaeriaceae</taxon>
        <taxon>Apiosordaria</taxon>
    </lineage>
</organism>
<name>A0AA40BDX8_9PEZI</name>
<reference evidence="2" key="1">
    <citation type="submission" date="2023-06" db="EMBL/GenBank/DDBJ databases">
        <title>Genome-scale phylogeny and comparative genomics of the fungal order Sordariales.</title>
        <authorList>
            <consortium name="Lawrence Berkeley National Laboratory"/>
            <person name="Hensen N."/>
            <person name="Bonometti L."/>
            <person name="Westerberg I."/>
            <person name="Brannstrom I.O."/>
            <person name="Guillou S."/>
            <person name="Cros-Aarteil S."/>
            <person name="Calhoun S."/>
            <person name="Haridas S."/>
            <person name="Kuo A."/>
            <person name="Mondo S."/>
            <person name="Pangilinan J."/>
            <person name="Riley R."/>
            <person name="Labutti K."/>
            <person name="Andreopoulos B."/>
            <person name="Lipzen A."/>
            <person name="Chen C."/>
            <person name="Yanf M."/>
            <person name="Daum C."/>
            <person name="Ng V."/>
            <person name="Clum A."/>
            <person name="Steindorff A."/>
            <person name="Ohm R."/>
            <person name="Martin F."/>
            <person name="Silar P."/>
            <person name="Natvig D."/>
            <person name="Lalanne C."/>
            <person name="Gautier V."/>
            <person name="Ament-Velasquez S.L."/>
            <person name="Kruys A."/>
            <person name="Hutchinson M.I."/>
            <person name="Powell A.J."/>
            <person name="Barry K."/>
            <person name="Miller A.N."/>
            <person name="Grigoriev I.V."/>
            <person name="Debuchy R."/>
            <person name="Gladieux P."/>
            <person name="Thoren M.H."/>
            <person name="Johannesson H."/>
        </authorList>
    </citation>
    <scope>NUCLEOTIDE SEQUENCE</scope>
    <source>
        <strain evidence="2">CBS 540.89</strain>
    </source>
</reference>
<gene>
    <name evidence="2" type="ORF">B0T21DRAFT_369056</name>
</gene>